<reference evidence="1 2" key="1">
    <citation type="journal article" date="2023" name="G3 (Bethesda)">
        <title>A chromosome-length genome assembly and annotation of blackberry (Rubus argutus, cv. 'Hillquist').</title>
        <authorList>
            <person name="Bruna T."/>
            <person name="Aryal R."/>
            <person name="Dudchenko O."/>
            <person name="Sargent D.J."/>
            <person name="Mead D."/>
            <person name="Buti M."/>
            <person name="Cavallini A."/>
            <person name="Hytonen T."/>
            <person name="Andres J."/>
            <person name="Pham M."/>
            <person name="Weisz D."/>
            <person name="Mascagni F."/>
            <person name="Usai G."/>
            <person name="Natali L."/>
            <person name="Bassil N."/>
            <person name="Fernandez G.E."/>
            <person name="Lomsadze A."/>
            <person name="Armour M."/>
            <person name="Olukolu B."/>
            <person name="Poorten T."/>
            <person name="Britton C."/>
            <person name="Davik J."/>
            <person name="Ashrafi H."/>
            <person name="Aiden E.L."/>
            <person name="Borodovsky M."/>
            <person name="Worthington M."/>
        </authorList>
    </citation>
    <scope>NUCLEOTIDE SEQUENCE [LARGE SCALE GENOMIC DNA]</scope>
    <source>
        <strain evidence="1">PI 553951</strain>
    </source>
</reference>
<dbReference type="EMBL" id="JBEDUW010000007">
    <property type="protein sequence ID" value="KAK9911305.1"/>
    <property type="molecule type" value="Genomic_DNA"/>
</dbReference>
<name>A0AAW1VXU5_RUBAR</name>
<dbReference type="Proteomes" id="UP001457282">
    <property type="component" value="Unassembled WGS sequence"/>
</dbReference>
<gene>
    <name evidence="1" type="ORF">M0R45_035222</name>
</gene>
<evidence type="ECO:0000313" key="1">
    <source>
        <dbReference type="EMBL" id="KAK9911305.1"/>
    </source>
</evidence>
<proteinExistence type="predicted"/>
<dbReference type="AlphaFoldDB" id="A0AAW1VXU5"/>
<organism evidence="1 2">
    <name type="scientific">Rubus argutus</name>
    <name type="common">Southern blackberry</name>
    <dbReference type="NCBI Taxonomy" id="59490"/>
    <lineage>
        <taxon>Eukaryota</taxon>
        <taxon>Viridiplantae</taxon>
        <taxon>Streptophyta</taxon>
        <taxon>Embryophyta</taxon>
        <taxon>Tracheophyta</taxon>
        <taxon>Spermatophyta</taxon>
        <taxon>Magnoliopsida</taxon>
        <taxon>eudicotyledons</taxon>
        <taxon>Gunneridae</taxon>
        <taxon>Pentapetalae</taxon>
        <taxon>rosids</taxon>
        <taxon>fabids</taxon>
        <taxon>Rosales</taxon>
        <taxon>Rosaceae</taxon>
        <taxon>Rosoideae</taxon>
        <taxon>Rosoideae incertae sedis</taxon>
        <taxon>Rubus</taxon>
    </lineage>
</organism>
<comment type="caution">
    <text evidence="1">The sequence shown here is derived from an EMBL/GenBank/DDBJ whole genome shotgun (WGS) entry which is preliminary data.</text>
</comment>
<protein>
    <submittedName>
        <fullName evidence="1">Uncharacterized protein</fullName>
    </submittedName>
</protein>
<evidence type="ECO:0000313" key="2">
    <source>
        <dbReference type="Proteomes" id="UP001457282"/>
    </source>
</evidence>
<sequence>MSTGCFRGNLDANRIFVVDHCKVEIPDAADDEKHYVQGYIELIFWWFGKRGGLLDVVQFLELLKFERIRDLNQFRQLTYHYLWMSSKERLFLPLMFQLYLNYNEDSLMHILKVNWRQAYNDYILHHRTATINLPSAVGPKAKFKALLAVGQGGFHYIGVAGDAYPNIGIGELELIPDHAMDYVEEFITMRFPALYKSIFGFLLHWGISMDILDRWASEGTLGIAVIQNL</sequence>
<keyword evidence="2" id="KW-1185">Reference proteome</keyword>
<accession>A0AAW1VXU5</accession>